<evidence type="ECO:0000259" key="7">
    <source>
        <dbReference type="PROSITE" id="PS52004"/>
    </source>
</evidence>
<dbReference type="Gene3D" id="6.10.140.1830">
    <property type="match status" value="1"/>
</dbReference>
<comment type="caution">
    <text evidence="9">The sequence shown here is derived from an EMBL/GenBank/DDBJ whole genome shotgun (WGS) entry which is preliminary data.</text>
</comment>
<dbReference type="InterPro" id="IPR014031">
    <property type="entry name" value="Ketoacyl_synth_C"/>
</dbReference>
<dbReference type="InterPro" id="IPR055123">
    <property type="entry name" value="SpnB-like_Rossmann"/>
</dbReference>
<dbReference type="InterPro" id="IPR042104">
    <property type="entry name" value="PKS_dehydratase_sf"/>
</dbReference>
<dbReference type="InterPro" id="IPR049900">
    <property type="entry name" value="PKS_mFAS_DH"/>
</dbReference>
<dbReference type="Gene3D" id="3.40.47.10">
    <property type="match status" value="2"/>
</dbReference>
<dbReference type="Pfam" id="PF02801">
    <property type="entry name" value="Ketoacyl-synt_C"/>
    <property type="match status" value="2"/>
</dbReference>
<evidence type="ECO:0000259" key="6">
    <source>
        <dbReference type="PROSITE" id="PS50075"/>
    </source>
</evidence>
<dbReference type="SUPFAM" id="SSF47336">
    <property type="entry name" value="ACP-like"/>
    <property type="match status" value="3"/>
</dbReference>
<evidence type="ECO:0000256" key="1">
    <source>
        <dbReference type="ARBA" id="ARBA00022450"/>
    </source>
</evidence>
<accession>A0ABP7T997</accession>
<name>A0ABP7T997_9PSEU</name>
<dbReference type="Pfam" id="PF00550">
    <property type="entry name" value="PP-binding"/>
    <property type="match status" value="3"/>
</dbReference>
<dbReference type="SUPFAM" id="SSF52151">
    <property type="entry name" value="FabD/lysophospholipase-like"/>
    <property type="match status" value="2"/>
</dbReference>
<dbReference type="SMART" id="SM01294">
    <property type="entry name" value="PKS_PP_betabranch"/>
    <property type="match status" value="3"/>
</dbReference>
<dbReference type="Gene3D" id="3.30.70.3290">
    <property type="match status" value="2"/>
</dbReference>
<dbReference type="InterPro" id="IPR050091">
    <property type="entry name" value="PKS_NRPS_Biosynth_Enz"/>
</dbReference>
<keyword evidence="4" id="KW-0012">Acyltransferase</keyword>
<keyword evidence="10" id="KW-1185">Reference proteome</keyword>
<dbReference type="SMART" id="SM00827">
    <property type="entry name" value="PKS_AT"/>
    <property type="match status" value="2"/>
</dbReference>
<keyword evidence="3" id="KW-0808">Transferase</keyword>
<dbReference type="Pfam" id="PF14765">
    <property type="entry name" value="PS-DH"/>
    <property type="match status" value="1"/>
</dbReference>
<feature type="domain" description="Ketosynthase family 3 (KS3)" evidence="7">
    <location>
        <begin position="1809"/>
        <end position="2234"/>
    </location>
</feature>
<evidence type="ECO:0000256" key="2">
    <source>
        <dbReference type="ARBA" id="ARBA00022553"/>
    </source>
</evidence>
<dbReference type="InterPro" id="IPR014030">
    <property type="entry name" value="Ketoacyl_synth_N"/>
</dbReference>
<dbReference type="InterPro" id="IPR057326">
    <property type="entry name" value="KR_dom"/>
</dbReference>
<dbReference type="PROSITE" id="PS00012">
    <property type="entry name" value="PHOSPHOPANTETHEINE"/>
    <property type="match status" value="2"/>
</dbReference>
<feature type="domain" description="Carrier" evidence="6">
    <location>
        <begin position="3235"/>
        <end position="3310"/>
    </location>
</feature>
<dbReference type="InterPro" id="IPR036736">
    <property type="entry name" value="ACP-like_sf"/>
</dbReference>
<dbReference type="InterPro" id="IPR009081">
    <property type="entry name" value="PP-bd_ACP"/>
</dbReference>
<feature type="domain" description="Carrier" evidence="6">
    <location>
        <begin position="1717"/>
        <end position="1792"/>
    </location>
</feature>
<dbReference type="InterPro" id="IPR016035">
    <property type="entry name" value="Acyl_Trfase/lysoPLipase"/>
</dbReference>
<feature type="active site" description="Proton donor; for dehydratase activity" evidence="5">
    <location>
        <position position="1191"/>
    </location>
</feature>
<dbReference type="InterPro" id="IPR041618">
    <property type="entry name" value="PKS_DE"/>
</dbReference>
<dbReference type="InterPro" id="IPR020806">
    <property type="entry name" value="PKS_PP-bd"/>
</dbReference>
<dbReference type="NCBIfam" id="NF045894">
    <property type="entry name" value="PKS_plus_SDR"/>
    <property type="match status" value="1"/>
</dbReference>
<dbReference type="Gene3D" id="3.40.366.10">
    <property type="entry name" value="Malonyl-Coenzyme A Acyl Carrier Protein, domain 2"/>
    <property type="match status" value="2"/>
</dbReference>
<dbReference type="CDD" id="cd00833">
    <property type="entry name" value="PKS"/>
    <property type="match status" value="2"/>
</dbReference>
<sequence length="3393" mass="357293">MFSHRLTELSEAERDRVLLELVRAEAAAALELPGPEAVAPDRPLRELGLHSLAAVELHRRLGAATGLDLPVTLAFDYPTPIALAQHLLAESLGLGDAVFAPSVAAGSDEPIAIVGMGCRYPGDLDSPEKLWDFLLAGGDAISEFPADRGWDVDGLYDPTGERPGTSYTREGGFLNRATEFDPAFFGINPREALAMEPQQRLLMETAWEALERAGIRPKSLRGSQTGVFVGAEPQDYGPRLHEAEEGAEAYLVTGATLSVASGRISYTLGLEGPAVSVDTACSSSLVALHLAAQSLRAGECSLALAGGVAVLSNPGSFVAFSTQRALSADGRCKPFAAAADGTAWGEGAGMLVLERLSDARRNGHKVLAVVRGSAINQDGASNGLTAPNGPSQQRLILQTLANAGLKADEVDAVEAHGTGTTLGDPIEAQAVLATYGRDRSPEKPLLLGSVKSNIGHTQAAAGVAGVIKMVMALRNGVLPRTINIDAPSPHVDWSSGAVALLTEDVEWKPNGHPRRAGVSSFGMSGTNAHVILEEAPEDDSAPVESLAGVLPFVLSGRSKEALRAQASRLREHLDAHSGIALGDLAHSLATTRELFEHRGVLVADNRAELSAGLDALVDDLPAAGVVSGVVEGSSRVVFVFPGQGSQWAGMAVELLETAPAFRAEIEACASALEPFVEWDLLAVLRGEPGAASLERVDVVQPVLFAVNVSLAALWRSYGVQPSAVVGHSQGEIAAAYVAGALSLEDAAWVVALRSQVIAEELAGKGGMTSIALPIEDVDHRISRWEGRISVAAVNGPDSVVVAGEPDALDELFAQLDGEGVRVRRIPVDYASHSAYVEAIHERLLTVLGPISPRAAKIPFYSSVTGDLYDTTGLNAEYWYRNLRQTVHFDQTVRRLVELGHGIFVESSAHPVLTVGVQASIEDSGREGLAVGSLRRDEGGLDRFLSSVAGAFVRGADVSWLDRPLRTIDLPTYAFQRERYWLETPLSVGDVSAAGLRGANHPLLGAEVGLAVDGGLLLTGRLSLRTHPWLAEHAVMGTVLLPGAAFVELAIRAGDVAGCDLLDELTLEAPLLLPERESVLVQVWVGAADESGKRAIQVHSSREDAEWIRNASGVLAVGAAAGFAESAWPPAGATAIDLDGFYDKLAEAGYDYGPAFQGVRAAWKLGAEILADVALDPAQDVSGFGLHPALLDAALQVGELGSSGAASLPFAFSGVSLHAVGASALRVRLTRNGSDAVSLRLADTTGAPVATIESLVSMPVSADQLSSTGMDSLYRVQWVPATAPVVERTSAEIGPHAAEIDALLDGELPEVVFVSFTGSTGEMVESVHAATHRALALVQRWLAEERLAETHLVITTRGATATKTGEDVTDLANSAVWGLLRSAQAENPGRFTLLDLDDAATAVLVADEPQIAVRGKDVLVPRLVRAVPSSVVDSDVAAAEAGTVLITGGTGAIGALVARHLVLGGSADHLLLTSRRGMDAPGAEDLVAELTSLGANVTVAACDAADRAALERVLAEVPKEHPVTTVVHAAGVLDDALVTSLTPERLDAVLRPKVDAAWNLHELTSDLEAFVLFSSAAGTFGDAGQGNYAAANAFLDSLAQHRRAAGQAATSLAWGFWEQRSGMTAHLTDADVERMARSGMLPVPSDTGLALLDGAHLVDEAVIVPLRLDLSALRGATTVPPLLRGLVRATPKRSVAGTAPTGGLAQRLATLAEAERERVLLDLVRTTAAAVLGHSGTDQVTATRAFKEMGFDSLTSVELRNRLAAAAGVSLPATLVFDHPNPAAIAALLLTKLLGSAAPAAVAMTKVAADEPIAIVGMACRYPGGVRTPEQLWELLSEGRDAVGGFPADRGWELDTLFHPDPDHVGTSYTRNGAFLAEAAEFDPGFFGMSPREALATDPQQRILLETSWEAVERGGIDPRSLKGTSTGVFVGVMYSDYASRLQPAIPDGFEGQVGNGSAPSVASGRISYTFGLEGPAITVDTACSSSLVAMHLAAQALRGGECSLALAGGVTVMATPETFIEFSRQRGLAPDGRCKPFADAADGTGWGEGAGILLLERLSDAQKNGHPVLAVIRGSAVNQDGASNGLTAPNGPSQQRVIRQALVNAGLSTSDVDVVEAHGTGTTLGDPIEAQALLATYGQDRSEPLWLGSIKSNIGHTQAAAGVAGVMKMVMAMRHNVVPRTLHVDQPSTHVEWSEGNISLATEAVEWPETGRPRTAAVSSFGVSGTNAHLIIQQVPAIETVVEPVAAPEFLPLLISASSREGIAAQARKLRLDDASLLDVAHTLTARTKHRHRAVAVVADRDEALSTLDALASGGEPLNVVQGLAGESGRVAFVFPGQGSQWLGMGVELMRTSPVFAARIRECEEALAPFVDFSLTEILNGAPGFERVDVVQPATFAVMVSLAALWRSYGVEPAAVIGHSQGEIAAACVAGALSLEDACRVVALRSKAIAEDLAGLGGMGSVSLPVEQVRERIASYPGLSVAAVNGPTSVVICGEVDPLAAVMEELAAEGIRVRRIPVDYASHSAYVEEIREQVITALEPIRPRSSEIPFYSTVTGEPIDTAELTAEYWYRNLRQTVHFDQTIRRLLADGHHALVESSPHPGLAVAVQEIIDETGTPATVVGSLRREDGGLRRFLTSLAEAHVNGVAVDWAQATAGGRRVDLPTYAFQNERYWLQMEPRAEQIAESPAESEFWQAVERGDLDSLSTTLALPDASAIETVLPALSQWRKQQREESVVDSWRYRIGWEPVADAANPRISGTWLVISGLDEATAAIENHGGTVERIELDSVTDRAALVARLRKLPPLAGVISGLALDTSQLAEFPGLTVGLAGTLELVRALGEAEIEAPLWCLTRGAVSVGTTDAVSSPDQAAVWGLGRTVALEFPRRWGGLVDLPATADDRTLTRLAGVLAGAGDEDQIAVRPEGLFARRLVRSSFVDTPVTRDWKPRGSVLITGGTGVLARELARWLAQNGAEHLVLTSRRGADAPGAPELVEELTALGARVTLAVCDVTDKAALAELVERVAAEGTPIRSVMHAAAVIELGFVADTTLAEFADVVHAKVTGARHLDEIFDHDDLDAFVLFSSISGVWGSGEHAAYTAANTYLDALAEQRRGRGLPGTSIAWGIWAARNAFDNSEHAAREAEVSERTVRQGLAMLDTDLALSALQRVLDRDETFVAMGDVTWDRFVPVFTSARPSTLITGVPEARRLLTEVPVVEAEKDSSLTGRLARASTVERAQALLELVRSTAAAVLGHSGSAAVEEDRAFRELGFDSLSAVELRNRLRKATGLNLAAAVVFDHPNAKALSDFLRVELFGEDTTSVSAAHTELDRLEATLSTLGADEQESEGIRTHLQALLAKWDERSSGSTKARKTSDDDLASATEDDIFDLLDKEMGSL</sequence>
<dbReference type="Pfam" id="PF08659">
    <property type="entry name" value="KR"/>
    <property type="match status" value="2"/>
</dbReference>
<dbReference type="InterPro" id="IPR001227">
    <property type="entry name" value="Ac_transferase_dom_sf"/>
</dbReference>
<feature type="region of interest" description="N-terminal hotdog fold" evidence="5">
    <location>
        <begin position="1000"/>
        <end position="1121"/>
    </location>
</feature>
<dbReference type="Gene3D" id="3.10.129.110">
    <property type="entry name" value="Polyketide synthase dehydratase"/>
    <property type="match status" value="1"/>
</dbReference>
<dbReference type="SUPFAM" id="SSF53901">
    <property type="entry name" value="Thiolase-like"/>
    <property type="match status" value="2"/>
</dbReference>
<dbReference type="Gene3D" id="1.10.1200.10">
    <property type="entry name" value="ACP-like"/>
    <property type="match status" value="3"/>
</dbReference>
<dbReference type="InterPro" id="IPR020807">
    <property type="entry name" value="PKS_DH"/>
</dbReference>
<dbReference type="EMBL" id="BAABAL010000018">
    <property type="protein sequence ID" value="GAA4022954.1"/>
    <property type="molecule type" value="Genomic_DNA"/>
</dbReference>
<dbReference type="InterPro" id="IPR013968">
    <property type="entry name" value="PKS_KR"/>
</dbReference>
<feature type="domain" description="Carrier" evidence="6">
    <location>
        <begin position="16"/>
        <end position="91"/>
    </location>
</feature>
<keyword evidence="1" id="KW-0596">Phosphopantetheine</keyword>
<dbReference type="SMART" id="SM00826">
    <property type="entry name" value="PKS_DH"/>
    <property type="match status" value="1"/>
</dbReference>
<dbReference type="Pfam" id="PF00698">
    <property type="entry name" value="Acyl_transf_1"/>
    <property type="match status" value="2"/>
</dbReference>
<evidence type="ECO:0000256" key="5">
    <source>
        <dbReference type="PROSITE-ProRule" id="PRU01363"/>
    </source>
</evidence>
<dbReference type="InterPro" id="IPR006162">
    <property type="entry name" value="Ppantetheine_attach_site"/>
</dbReference>
<dbReference type="InterPro" id="IPR032821">
    <property type="entry name" value="PKS_assoc"/>
</dbReference>
<evidence type="ECO:0000313" key="9">
    <source>
        <dbReference type="EMBL" id="GAA4022954.1"/>
    </source>
</evidence>
<dbReference type="SUPFAM" id="SSF51735">
    <property type="entry name" value="NAD(P)-binding Rossmann-fold domains"/>
    <property type="match status" value="4"/>
</dbReference>
<feature type="domain" description="PKS/mFAS DH" evidence="8">
    <location>
        <begin position="1000"/>
        <end position="1265"/>
    </location>
</feature>
<feature type="active site" description="Proton acceptor; for dehydratase activity" evidence="5">
    <location>
        <position position="1032"/>
    </location>
</feature>
<dbReference type="InterPro" id="IPR016039">
    <property type="entry name" value="Thiolase-like"/>
</dbReference>
<dbReference type="SUPFAM" id="SSF55048">
    <property type="entry name" value="Probable ACP-binding domain of malonyl-CoA ACP transacylase"/>
    <property type="match status" value="2"/>
</dbReference>
<dbReference type="PANTHER" id="PTHR43775:SF51">
    <property type="entry name" value="INACTIVE PHENOLPHTHIOCEROL SYNTHESIS POLYKETIDE SYNTHASE TYPE I PKS1-RELATED"/>
    <property type="match status" value="1"/>
</dbReference>
<dbReference type="InterPro" id="IPR018201">
    <property type="entry name" value="Ketoacyl_synth_AS"/>
</dbReference>
<keyword evidence="2" id="KW-0597">Phosphoprotein</keyword>
<dbReference type="CDD" id="cd08956">
    <property type="entry name" value="KR_3_FAS_SDR_x"/>
    <property type="match status" value="1"/>
</dbReference>
<dbReference type="InterPro" id="IPR016036">
    <property type="entry name" value="Malonyl_transacylase_ACP-bd"/>
</dbReference>
<dbReference type="Pfam" id="PF22953">
    <property type="entry name" value="SpnB_Rossmann"/>
    <property type="match status" value="1"/>
</dbReference>
<dbReference type="Pfam" id="PF18369">
    <property type="entry name" value="PKS_DE"/>
    <property type="match status" value="1"/>
</dbReference>
<reference evidence="10" key="1">
    <citation type="journal article" date="2019" name="Int. J. Syst. Evol. Microbiol.">
        <title>The Global Catalogue of Microorganisms (GCM) 10K type strain sequencing project: providing services to taxonomists for standard genome sequencing and annotation.</title>
        <authorList>
            <consortium name="The Broad Institute Genomics Platform"/>
            <consortium name="The Broad Institute Genome Sequencing Center for Infectious Disease"/>
            <person name="Wu L."/>
            <person name="Ma J."/>
        </authorList>
    </citation>
    <scope>NUCLEOTIDE SEQUENCE [LARGE SCALE GENOMIC DNA]</scope>
    <source>
        <strain evidence="10">JCM 17342</strain>
    </source>
</reference>
<feature type="region of interest" description="C-terminal hotdog fold" evidence="5">
    <location>
        <begin position="1132"/>
        <end position="1265"/>
    </location>
</feature>
<dbReference type="PROSITE" id="PS50075">
    <property type="entry name" value="CARRIER"/>
    <property type="match status" value="3"/>
</dbReference>
<evidence type="ECO:0000256" key="4">
    <source>
        <dbReference type="ARBA" id="ARBA00023315"/>
    </source>
</evidence>
<proteinExistence type="predicted"/>
<evidence type="ECO:0000256" key="3">
    <source>
        <dbReference type="ARBA" id="ARBA00022679"/>
    </source>
</evidence>
<dbReference type="SMART" id="SM00823">
    <property type="entry name" value="PKS_PP"/>
    <property type="match status" value="3"/>
</dbReference>
<dbReference type="InterPro" id="IPR014043">
    <property type="entry name" value="Acyl_transferase_dom"/>
</dbReference>
<feature type="domain" description="Ketosynthase family 3 (KS3)" evidence="7">
    <location>
        <begin position="108"/>
        <end position="534"/>
    </location>
</feature>
<dbReference type="SMART" id="SM00822">
    <property type="entry name" value="PKS_KR"/>
    <property type="match status" value="2"/>
</dbReference>
<evidence type="ECO:0000259" key="8">
    <source>
        <dbReference type="PROSITE" id="PS52019"/>
    </source>
</evidence>
<dbReference type="InterPro" id="IPR020841">
    <property type="entry name" value="PKS_Beta-ketoAc_synthase_dom"/>
</dbReference>
<organism evidence="9 10">
    <name type="scientific">Allokutzneria multivorans</name>
    <dbReference type="NCBI Taxonomy" id="1142134"/>
    <lineage>
        <taxon>Bacteria</taxon>
        <taxon>Bacillati</taxon>
        <taxon>Actinomycetota</taxon>
        <taxon>Actinomycetes</taxon>
        <taxon>Pseudonocardiales</taxon>
        <taxon>Pseudonocardiaceae</taxon>
        <taxon>Allokutzneria</taxon>
    </lineage>
</organism>
<dbReference type="InterPro" id="IPR049551">
    <property type="entry name" value="PKS_DH_C"/>
</dbReference>
<dbReference type="InterPro" id="IPR049552">
    <property type="entry name" value="PKS_DH_N"/>
</dbReference>
<evidence type="ECO:0008006" key="11">
    <source>
        <dbReference type="Google" id="ProtNLM"/>
    </source>
</evidence>
<protein>
    <recommendedName>
        <fullName evidence="11">SDR family NAD(P)-dependent oxidoreductase</fullName>
    </recommendedName>
</protein>
<dbReference type="PROSITE" id="PS52004">
    <property type="entry name" value="KS3_2"/>
    <property type="match status" value="2"/>
</dbReference>
<dbReference type="Pfam" id="PF16197">
    <property type="entry name" value="KAsynt_C_assoc"/>
    <property type="match status" value="2"/>
</dbReference>
<dbReference type="Pfam" id="PF00109">
    <property type="entry name" value="ketoacyl-synt"/>
    <property type="match status" value="2"/>
</dbReference>
<gene>
    <name evidence="9" type="ORF">GCM10022247_54040</name>
</gene>
<dbReference type="Proteomes" id="UP001501747">
    <property type="component" value="Unassembled WGS sequence"/>
</dbReference>
<dbReference type="Gene3D" id="3.40.50.720">
    <property type="entry name" value="NAD(P)-binding Rossmann-like Domain"/>
    <property type="match status" value="2"/>
</dbReference>
<dbReference type="InterPro" id="IPR036291">
    <property type="entry name" value="NAD(P)-bd_dom_sf"/>
</dbReference>
<dbReference type="SMART" id="SM00825">
    <property type="entry name" value="PKS_KS"/>
    <property type="match status" value="2"/>
</dbReference>
<dbReference type="PANTHER" id="PTHR43775">
    <property type="entry name" value="FATTY ACID SYNTHASE"/>
    <property type="match status" value="1"/>
</dbReference>
<evidence type="ECO:0000313" key="10">
    <source>
        <dbReference type="Proteomes" id="UP001501747"/>
    </source>
</evidence>
<dbReference type="PROSITE" id="PS52019">
    <property type="entry name" value="PKS_MFAS_DH"/>
    <property type="match status" value="1"/>
</dbReference>
<dbReference type="CDD" id="cd08952">
    <property type="entry name" value="KR_1_SDR_x"/>
    <property type="match status" value="1"/>
</dbReference>
<dbReference type="Pfam" id="PF21089">
    <property type="entry name" value="PKS_DH_N"/>
    <property type="match status" value="1"/>
</dbReference>
<dbReference type="PROSITE" id="PS00606">
    <property type="entry name" value="KS3_1"/>
    <property type="match status" value="2"/>
</dbReference>